<organism evidence="1 2">
    <name type="scientific">Burkholderia ubonensis</name>
    <dbReference type="NCBI Taxonomy" id="101571"/>
    <lineage>
        <taxon>Bacteria</taxon>
        <taxon>Pseudomonadati</taxon>
        <taxon>Pseudomonadota</taxon>
        <taxon>Betaproteobacteria</taxon>
        <taxon>Burkholderiales</taxon>
        <taxon>Burkholderiaceae</taxon>
        <taxon>Burkholderia</taxon>
        <taxon>Burkholderia cepacia complex</taxon>
    </lineage>
</organism>
<dbReference type="AlphaFoldDB" id="A0ABD6PW13"/>
<dbReference type="Proteomes" id="UP000183667">
    <property type="component" value="Unassembled WGS sequence"/>
</dbReference>
<evidence type="ECO:0008006" key="3">
    <source>
        <dbReference type="Google" id="ProtNLM"/>
    </source>
</evidence>
<gene>
    <name evidence="1" type="ORF">BGV66_28950</name>
</gene>
<dbReference type="EMBL" id="MEAU01000056">
    <property type="protein sequence ID" value="OJA40370.1"/>
    <property type="molecule type" value="Genomic_DNA"/>
</dbReference>
<proteinExistence type="predicted"/>
<reference evidence="2" key="1">
    <citation type="submission" date="2016-08" db="EMBL/GenBank/DDBJ databases">
        <title>Population biology and virulence potential of Burkholderia ubonensis.</title>
        <authorList>
            <person name="Price E.P."/>
            <person name="Currie B.J."/>
            <person name="Wagner D.M."/>
        </authorList>
    </citation>
    <scope>NUCLEOTIDE SEQUENCE [LARGE SCALE GENOMIC DNA]</scope>
    <source>
        <strain evidence="2">MSMB0103</strain>
    </source>
</reference>
<name>A0ABD6PW13_9BURK</name>
<comment type="caution">
    <text evidence="1">The sequence shown here is derived from an EMBL/GenBank/DDBJ whole genome shotgun (WGS) entry which is preliminary data.</text>
</comment>
<evidence type="ECO:0000313" key="2">
    <source>
        <dbReference type="Proteomes" id="UP000183667"/>
    </source>
</evidence>
<evidence type="ECO:0000313" key="1">
    <source>
        <dbReference type="EMBL" id="OJA40370.1"/>
    </source>
</evidence>
<accession>A0ABD6PW13</accession>
<sequence>MATQILITDAGRAALVAPGNGGTSAHQVAEIGLANAPFVADKGLTKLPNELKRITTFGGANIAPDTIHATLKDDTADQYSLYGFGLYLENGVLLAAYGQATPIMEKSPAALLLLSTDMQFATIDATQLVFGDASFLNPPATTERQGVVELATQAEVDAGTDDTRAVTPKTVAGKYAPLVHPQLTGPVSVTSTLYSKGPGYDAGTYRVSGEIGGRFVDWNSNRTFAIQVDSPHYDAAYGGIRWSRWGGRHLAGIDAFEGGSETSAPTIVMHLGNQTEAWTISNTDIKRGAGGSVWGSWNFDPNSKINRGGDAMSGRLTLSGENWQADLGMADRSPGGGTFTYLRARKGGGLDVINSAYNAVPFAIDDWGNVFLRGAHILQVNGNLFMQWRGQWLSDYTNDVNNALNGKADRNARCQWDSGMIETGGIRDDIGQVADLPAPYVAIGLRMQVSNWHFVRGVMLRNN</sequence>
<protein>
    <recommendedName>
        <fullName evidence="3">Phage tail protein</fullName>
    </recommendedName>
</protein>